<evidence type="ECO:0000256" key="5">
    <source>
        <dbReference type="ARBA" id="ARBA00022989"/>
    </source>
</evidence>
<accession>A0A3M7TRZ3</accession>
<dbReference type="PANTHER" id="PTHR33362:SF3">
    <property type="entry name" value="SIALIC ACID TRAP TRANSPORTER PERMEASE PROTEIN SIAT"/>
    <property type="match status" value="1"/>
</dbReference>
<dbReference type="RefSeq" id="WP_122898941.1">
    <property type="nucleotide sequence ID" value="NZ_RHIB01000002.1"/>
</dbReference>
<evidence type="ECO:0000256" key="7">
    <source>
        <dbReference type="SAM" id="Phobius"/>
    </source>
</evidence>
<sequence>MTILILFGTLFLFILLSVPIAIALGLSAIFTILITTDMNLTIIAQRAFTSLDSFPLMAIPFFMLAGVLMGKGGVSKRLLHLATAIVGWVTGGLAMVTVVACMFFSAISGSGPATVAAIGSFMIPEMKRRNYGAGFASAITASAGSIGVIIPPSIPFVLYGVVGSVSVGSMFLAGIIPGLLVGLSLLLISFLISKKHNYRAATTTYSFKDMMTAFWDAKWALLIPVIILGGIYGSIFSPTEAAVVAVVYALVIGTFVYKELNFRNIYQAFVEASIINGATMIIIGLSISFSYLMTAERVPMTIADYLTSLSEHPIVILLLINIFLLIVGAFIDTISALVILTPILLPVVVQVGVDPIHFGVILITNLAIGFITPPVGVNLFVASNISGTRIEAISRAVLPILLMLIISLLVITFVPELSTFLPQYFEGR</sequence>
<dbReference type="OrthoDB" id="9785600at2"/>
<keyword evidence="2" id="KW-1003">Cell membrane</keyword>
<evidence type="ECO:0000256" key="3">
    <source>
        <dbReference type="ARBA" id="ARBA00022519"/>
    </source>
</evidence>
<dbReference type="PANTHER" id="PTHR33362">
    <property type="entry name" value="SIALIC ACID TRAP TRANSPORTER PERMEASE PROTEIN SIAT-RELATED"/>
    <property type="match status" value="1"/>
</dbReference>
<comment type="caution">
    <text evidence="9">The sequence shown here is derived from an EMBL/GenBank/DDBJ whole genome shotgun (WGS) entry which is preliminary data.</text>
</comment>
<evidence type="ECO:0000313" key="9">
    <source>
        <dbReference type="EMBL" id="RNA67492.1"/>
    </source>
</evidence>
<feature type="transmembrane region" description="Helical" evidence="7">
    <location>
        <begin position="213"/>
        <end position="235"/>
    </location>
</feature>
<evidence type="ECO:0000256" key="4">
    <source>
        <dbReference type="ARBA" id="ARBA00022692"/>
    </source>
</evidence>
<evidence type="ECO:0000256" key="2">
    <source>
        <dbReference type="ARBA" id="ARBA00022475"/>
    </source>
</evidence>
<feature type="transmembrane region" description="Helical" evidence="7">
    <location>
        <begin position="135"/>
        <end position="158"/>
    </location>
</feature>
<feature type="transmembrane region" description="Helical" evidence="7">
    <location>
        <begin position="393"/>
        <end position="414"/>
    </location>
</feature>
<feature type="transmembrane region" description="Helical" evidence="7">
    <location>
        <begin position="170"/>
        <end position="192"/>
    </location>
</feature>
<organism evidence="9 10">
    <name type="scientific">Alteribacter keqinensis</name>
    <dbReference type="NCBI Taxonomy" id="2483800"/>
    <lineage>
        <taxon>Bacteria</taxon>
        <taxon>Bacillati</taxon>
        <taxon>Bacillota</taxon>
        <taxon>Bacilli</taxon>
        <taxon>Bacillales</taxon>
        <taxon>Bacillaceae</taxon>
        <taxon>Alteribacter</taxon>
    </lineage>
</organism>
<dbReference type="GO" id="GO:0022857">
    <property type="term" value="F:transmembrane transporter activity"/>
    <property type="evidence" value="ECO:0007669"/>
    <property type="project" value="TreeGrafter"/>
</dbReference>
<dbReference type="PIRSF" id="PIRSF006066">
    <property type="entry name" value="HI0050"/>
    <property type="match status" value="1"/>
</dbReference>
<feature type="domain" description="TRAP C4-dicarboxylate transport system permease DctM subunit" evidence="8">
    <location>
        <begin position="7"/>
        <end position="417"/>
    </location>
</feature>
<comment type="subcellular location">
    <subcellularLocation>
        <location evidence="1">Cell inner membrane</location>
        <topology evidence="1">Multi-pass membrane protein</topology>
    </subcellularLocation>
</comment>
<feature type="transmembrane region" description="Helical" evidence="7">
    <location>
        <begin position="47"/>
        <end position="69"/>
    </location>
</feature>
<gene>
    <name evidence="9" type="ORF">EBO34_12215</name>
</gene>
<feature type="transmembrane region" description="Helical" evidence="7">
    <location>
        <begin position="359"/>
        <end position="381"/>
    </location>
</feature>
<dbReference type="Pfam" id="PF06808">
    <property type="entry name" value="DctM"/>
    <property type="match status" value="1"/>
</dbReference>
<dbReference type="EMBL" id="RHIB01000002">
    <property type="protein sequence ID" value="RNA67492.1"/>
    <property type="molecule type" value="Genomic_DNA"/>
</dbReference>
<dbReference type="InterPro" id="IPR010656">
    <property type="entry name" value="DctM"/>
</dbReference>
<dbReference type="NCBIfam" id="TIGR00786">
    <property type="entry name" value="dctM"/>
    <property type="match status" value="1"/>
</dbReference>
<name>A0A3M7TRZ3_9BACI</name>
<dbReference type="InterPro" id="IPR004681">
    <property type="entry name" value="TRAP_DctM"/>
</dbReference>
<keyword evidence="3" id="KW-0997">Cell inner membrane</keyword>
<proteinExistence type="predicted"/>
<feature type="transmembrane region" description="Helical" evidence="7">
    <location>
        <begin position="269"/>
        <end position="292"/>
    </location>
</feature>
<protein>
    <submittedName>
        <fullName evidence="9">TRAP transporter large permease</fullName>
    </submittedName>
</protein>
<evidence type="ECO:0000313" key="10">
    <source>
        <dbReference type="Proteomes" id="UP000278746"/>
    </source>
</evidence>
<feature type="transmembrane region" description="Helical" evidence="7">
    <location>
        <begin position="241"/>
        <end position="257"/>
    </location>
</feature>
<keyword evidence="6 7" id="KW-0472">Membrane</keyword>
<feature type="transmembrane region" description="Helical" evidence="7">
    <location>
        <begin position="78"/>
        <end position="96"/>
    </location>
</feature>
<evidence type="ECO:0000259" key="8">
    <source>
        <dbReference type="Pfam" id="PF06808"/>
    </source>
</evidence>
<dbReference type="GO" id="GO:0005886">
    <property type="term" value="C:plasma membrane"/>
    <property type="evidence" value="ECO:0007669"/>
    <property type="project" value="UniProtKB-SubCell"/>
</dbReference>
<feature type="transmembrane region" description="Helical" evidence="7">
    <location>
        <begin position="336"/>
        <end position="353"/>
    </location>
</feature>
<keyword evidence="4 7" id="KW-0812">Transmembrane</keyword>
<dbReference type="Proteomes" id="UP000278746">
    <property type="component" value="Unassembled WGS sequence"/>
</dbReference>
<keyword evidence="10" id="KW-1185">Reference proteome</keyword>
<evidence type="ECO:0000256" key="1">
    <source>
        <dbReference type="ARBA" id="ARBA00004429"/>
    </source>
</evidence>
<keyword evidence="5 7" id="KW-1133">Transmembrane helix</keyword>
<dbReference type="AlphaFoldDB" id="A0A3M7TRZ3"/>
<reference evidence="9 10" key="1">
    <citation type="submission" date="2018-10" db="EMBL/GenBank/DDBJ databases">
        <title>Bacillus Keqinensis sp. nov., a moderately halophilic bacterium isolated from a saline-alkaline lake.</title>
        <authorList>
            <person name="Wang H."/>
        </authorList>
    </citation>
    <scope>NUCLEOTIDE SEQUENCE [LARGE SCALE GENOMIC DNA]</scope>
    <source>
        <strain evidence="9 10">KQ-3</strain>
    </source>
</reference>
<evidence type="ECO:0000256" key="6">
    <source>
        <dbReference type="ARBA" id="ARBA00023136"/>
    </source>
</evidence>
<feature type="transmembrane region" description="Helical" evidence="7">
    <location>
        <begin position="312"/>
        <end position="331"/>
    </location>
</feature>